<evidence type="ECO:0000313" key="3">
    <source>
        <dbReference type="Proteomes" id="UP000770661"/>
    </source>
</evidence>
<proteinExistence type="predicted"/>
<feature type="compositionally biased region" description="Basic residues" evidence="1">
    <location>
        <begin position="1"/>
        <end position="12"/>
    </location>
</feature>
<feature type="region of interest" description="Disordered" evidence="1">
    <location>
        <begin position="81"/>
        <end position="190"/>
    </location>
</feature>
<evidence type="ECO:0000256" key="1">
    <source>
        <dbReference type="SAM" id="MobiDB-lite"/>
    </source>
</evidence>
<keyword evidence="3" id="KW-1185">Reference proteome</keyword>
<name>A0A8J4Z460_CHIOP</name>
<feature type="compositionally biased region" description="Low complexity" evidence="1">
    <location>
        <begin position="154"/>
        <end position="170"/>
    </location>
</feature>
<gene>
    <name evidence="2" type="ORF">GWK47_029467</name>
</gene>
<feature type="compositionally biased region" description="Pro residues" evidence="1">
    <location>
        <begin position="29"/>
        <end position="38"/>
    </location>
</feature>
<feature type="region of interest" description="Disordered" evidence="1">
    <location>
        <begin position="224"/>
        <end position="279"/>
    </location>
</feature>
<comment type="caution">
    <text evidence="2">The sequence shown here is derived from an EMBL/GenBank/DDBJ whole genome shotgun (WGS) entry which is preliminary data.</text>
</comment>
<dbReference type="AlphaFoldDB" id="A0A8J4Z460"/>
<organism evidence="2 3">
    <name type="scientific">Chionoecetes opilio</name>
    <name type="common">Atlantic snow crab</name>
    <name type="synonym">Cancer opilio</name>
    <dbReference type="NCBI Taxonomy" id="41210"/>
    <lineage>
        <taxon>Eukaryota</taxon>
        <taxon>Metazoa</taxon>
        <taxon>Ecdysozoa</taxon>
        <taxon>Arthropoda</taxon>
        <taxon>Crustacea</taxon>
        <taxon>Multicrustacea</taxon>
        <taxon>Malacostraca</taxon>
        <taxon>Eumalacostraca</taxon>
        <taxon>Eucarida</taxon>
        <taxon>Decapoda</taxon>
        <taxon>Pleocyemata</taxon>
        <taxon>Brachyura</taxon>
        <taxon>Eubrachyura</taxon>
        <taxon>Majoidea</taxon>
        <taxon>Majidae</taxon>
        <taxon>Chionoecetes</taxon>
    </lineage>
</organism>
<feature type="region of interest" description="Disordered" evidence="1">
    <location>
        <begin position="1"/>
        <end position="69"/>
    </location>
</feature>
<sequence length="365" mass="38606">MATRRPRPRRGGPHGSPSEGSHAALPKCSPGPPGPPRAPLGVFQRGRQDTTPDPKPAQKLYKKTAHPPTCGFLQDVVTRAREVGSRAPGGPNGFLWGASFNPQKPPPGQLWGGCPDGLRGQTPQTQTRAPHPHPQRGPGRLLGVFPREAPRPTSPSTPTSTTASPKTASKGFSGKTRGETHVAGPTSLPRQELFVGEEKKGAKTAAGTRAGVTLLHARSCRASPRDPALLAPPTRPLGGSSPFPPGWEKGPIFSPSPQTPGGPPNSGHLPPSAARQKKPKNGFSRYCVAPWGPPNPPRVFGFYPPAFGTAKPLTLLAQAQKLPPQSQSSSPFRKRFWLAILMLFPWAPVARERGSGGILVAWLEG</sequence>
<reference evidence="2" key="1">
    <citation type="submission" date="2020-07" db="EMBL/GenBank/DDBJ databases">
        <title>The High-quality genome of the commercially important snow crab, Chionoecetes opilio.</title>
        <authorList>
            <person name="Jeong J.-H."/>
            <person name="Ryu S."/>
        </authorList>
    </citation>
    <scope>NUCLEOTIDE SEQUENCE</scope>
    <source>
        <strain evidence="2">MADBK_172401_WGS</strain>
        <tissue evidence="2">Digestive gland</tissue>
    </source>
</reference>
<dbReference type="Proteomes" id="UP000770661">
    <property type="component" value="Unassembled WGS sequence"/>
</dbReference>
<dbReference type="EMBL" id="JACEEZ010000729">
    <property type="protein sequence ID" value="KAG0729860.1"/>
    <property type="molecule type" value="Genomic_DNA"/>
</dbReference>
<protein>
    <submittedName>
        <fullName evidence="2">Uncharacterized protein</fullName>
    </submittedName>
</protein>
<evidence type="ECO:0000313" key="2">
    <source>
        <dbReference type="EMBL" id="KAG0729860.1"/>
    </source>
</evidence>
<accession>A0A8J4Z460</accession>